<dbReference type="AlphaFoldDB" id="A0A7J6KVA4"/>
<dbReference type="Proteomes" id="UP000591131">
    <property type="component" value="Unassembled WGS sequence"/>
</dbReference>
<gene>
    <name evidence="1" type="ORF">FOL47_000633</name>
</gene>
<keyword evidence="2" id="KW-1185">Reference proteome</keyword>
<dbReference type="EMBL" id="JAAPAO010001113">
    <property type="protein sequence ID" value="KAF4651138.1"/>
    <property type="molecule type" value="Genomic_DNA"/>
</dbReference>
<evidence type="ECO:0000313" key="1">
    <source>
        <dbReference type="EMBL" id="KAF4651138.1"/>
    </source>
</evidence>
<reference evidence="1 2" key="1">
    <citation type="submission" date="2020-04" db="EMBL/GenBank/DDBJ databases">
        <title>Perkinsus chesapeaki whole genome sequence.</title>
        <authorList>
            <person name="Bogema D.R."/>
        </authorList>
    </citation>
    <scope>NUCLEOTIDE SEQUENCE [LARGE SCALE GENOMIC DNA]</scope>
    <source>
        <strain evidence="1">ATCC PRA-425</strain>
    </source>
</reference>
<feature type="non-terminal residue" evidence="1">
    <location>
        <position position="107"/>
    </location>
</feature>
<sequence length="107" mass="11476">LGELKAFCFVDDHVVLGGPAAASGDVLGRAAPEAMRGISRDFSRWDADVEKGAMEIVESGVNKRVKNLTPCQGYFVNGYRALAHEFAEAGVVLHALDIEGIGYIVLR</sequence>
<protein>
    <submittedName>
        <fullName evidence="1">Uncharacterized protein</fullName>
    </submittedName>
</protein>
<evidence type="ECO:0000313" key="2">
    <source>
        <dbReference type="Proteomes" id="UP000591131"/>
    </source>
</evidence>
<organism evidence="1 2">
    <name type="scientific">Perkinsus chesapeaki</name>
    <name type="common">Clam parasite</name>
    <name type="synonym">Perkinsus andrewsi</name>
    <dbReference type="NCBI Taxonomy" id="330153"/>
    <lineage>
        <taxon>Eukaryota</taxon>
        <taxon>Sar</taxon>
        <taxon>Alveolata</taxon>
        <taxon>Perkinsozoa</taxon>
        <taxon>Perkinsea</taxon>
        <taxon>Perkinsida</taxon>
        <taxon>Perkinsidae</taxon>
        <taxon>Perkinsus</taxon>
    </lineage>
</organism>
<proteinExistence type="predicted"/>
<accession>A0A7J6KVA4</accession>
<comment type="caution">
    <text evidence="1">The sequence shown here is derived from an EMBL/GenBank/DDBJ whole genome shotgun (WGS) entry which is preliminary data.</text>
</comment>
<name>A0A7J6KVA4_PERCH</name>